<dbReference type="InterPro" id="IPR011330">
    <property type="entry name" value="Glyco_hydro/deAcase_b/a-brl"/>
</dbReference>
<dbReference type="VEuPathDB" id="TriTrypDB:ADEAN_000705300"/>
<dbReference type="PANTHER" id="PTHR43123">
    <property type="entry name" value="POLYSACCHARIDE DEACETYLASE-RELATED"/>
    <property type="match status" value="1"/>
</dbReference>
<protein>
    <submittedName>
        <fullName evidence="2">Polysaccharide deacetylase, putative</fullName>
    </submittedName>
</protein>
<dbReference type="OrthoDB" id="274739at2759"/>
<reference evidence="2 3" key="1">
    <citation type="submission" date="2020-08" db="EMBL/GenBank/DDBJ databases">
        <authorList>
            <person name="Newling K."/>
            <person name="Davey J."/>
            <person name="Forrester S."/>
        </authorList>
    </citation>
    <scope>NUCLEOTIDE SEQUENCE [LARGE SCALE GENOMIC DNA]</scope>
    <source>
        <strain evidence="3">Crithidia deanei Carvalho (ATCC PRA-265)</strain>
    </source>
</reference>
<dbReference type="AlphaFoldDB" id="A0A7G2CJJ1"/>
<dbReference type="PROSITE" id="PS51677">
    <property type="entry name" value="NODB"/>
    <property type="match status" value="1"/>
</dbReference>
<dbReference type="NCBIfam" id="TIGR03212">
    <property type="entry name" value="uraD_N-term-dom"/>
    <property type="match status" value="1"/>
</dbReference>
<keyword evidence="3" id="KW-1185">Reference proteome</keyword>
<dbReference type="PANTHER" id="PTHR43123:SF1">
    <property type="entry name" value="POLYSACCHARIDE DEACETYLASE-RELATED"/>
    <property type="match status" value="1"/>
</dbReference>
<name>A0A7G2CJJ1_9TRYP</name>
<accession>A0A7G2CJJ1</accession>
<organism evidence="2 3">
    <name type="scientific">Angomonas deanei</name>
    <dbReference type="NCBI Taxonomy" id="59799"/>
    <lineage>
        <taxon>Eukaryota</taxon>
        <taxon>Discoba</taxon>
        <taxon>Euglenozoa</taxon>
        <taxon>Kinetoplastea</taxon>
        <taxon>Metakinetoplastina</taxon>
        <taxon>Trypanosomatida</taxon>
        <taxon>Trypanosomatidae</taxon>
        <taxon>Strigomonadinae</taxon>
        <taxon>Angomonas</taxon>
    </lineage>
</organism>
<dbReference type="SUPFAM" id="SSF88713">
    <property type="entry name" value="Glycoside hydrolase/deacetylase"/>
    <property type="match status" value="1"/>
</dbReference>
<dbReference type="Proteomes" id="UP000515908">
    <property type="component" value="Chromosome 14"/>
</dbReference>
<dbReference type="EMBL" id="LR877158">
    <property type="protein sequence ID" value="CAD2219545.1"/>
    <property type="molecule type" value="Genomic_DNA"/>
</dbReference>
<evidence type="ECO:0000259" key="1">
    <source>
        <dbReference type="PROSITE" id="PS51677"/>
    </source>
</evidence>
<evidence type="ECO:0000313" key="2">
    <source>
        <dbReference type="EMBL" id="CAD2219545.1"/>
    </source>
</evidence>
<proteinExistence type="predicted"/>
<dbReference type="Pfam" id="PF01522">
    <property type="entry name" value="Polysacc_deac_1"/>
    <property type="match status" value="1"/>
</dbReference>
<dbReference type="InterPro" id="IPR002509">
    <property type="entry name" value="NODB_dom"/>
</dbReference>
<evidence type="ECO:0000313" key="3">
    <source>
        <dbReference type="Proteomes" id="UP000515908"/>
    </source>
</evidence>
<dbReference type="GO" id="GO:0005975">
    <property type="term" value="P:carbohydrate metabolic process"/>
    <property type="evidence" value="ECO:0007669"/>
    <property type="project" value="InterPro"/>
</dbReference>
<feature type="domain" description="NodB homology" evidence="1">
    <location>
        <begin position="126"/>
        <end position="352"/>
    </location>
</feature>
<dbReference type="Gene3D" id="3.20.20.370">
    <property type="entry name" value="Glycoside hydrolase/deacetylase"/>
    <property type="match status" value="1"/>
</dbReference>
<sequence>MYYTIHLTCTLKGAFCYSYASFCCCYGGTLAHIVFSLFFFPSGFYSMSGATPATVSPADYQHARDLVGYGGEYPHARWPGGAYIAINFVLNYEEGGENSVLHGDRQSEKFLSDMVGTAALEGQRCAQIESLYEYGSRAGFWRLARLFHKHSLPVTVFGVAAALAKNPAAVERMTQLGWEVATHGLRWIDYQTVPASVEAEHLSQAIALHTTAVGTPPVGYYIGRTSPHSAALCARSGQFLYDADSYADDLPYYTQPLLHTAEKDGRYQLVVPYTLDVNDMKFVALNGFTDSDQFFQYLKDQFDVLYEEGKEDGCPKMMSVGLHCRVVGKPARMRGLQKFIHYIAQKEHVWVTTRENIARHWVKTHPPPGEMFYKGKLE</sequence>
<dbReference type="InterPro" id="IPR017625">
    <property type="entry name" value="PuuE"/>
</dbReference>
<gene>
    <name evidence="2" type="ORF">ADEAN_000705300</name>
</gene>
<dbReference type="GO" id="GO:0016810">
    <property type="term" value="F:hydrolase activity, acting on carbon-nitrogen (but not peptide) bonds"/>
    <property type="evidence" value="ECO:0007669"/>
    <property type="project" value="InterPro"/>
</dbReference>